<feature type="chain" id="PRO_5046533638" evidence="1">
    <location>
        <begin position="22"/>
        <end position="351"/>
    </location>
</feature>
<evidence type="ECO:0000256" key="1">
    <source>
        <dbReference type="SAM" id="SignalP"/>
    </source>
</evidence>
<name>A0ABP1PMS2_9HEXA</name>
<sequence>MQWKQKSLILILLYIFNLVLASGSGSFATFGDGNHDDDVSQNIYFARKEERITKIIKSLTLSTNSELAKNPAKVYKGGVLPQDAGNQFQKWLERANTDGKPFTIIDADFDGLSMFESWKQHELAKHGKLPDKFRDLTTDSQKKVTHLTFQPVRNEKGEIVELSVKMEQLNTKVELGTDGNGQITHFARLDPWIASSHKTNSEKKHKHRFFPFQILNKMKKITKKFWQELGLPSNKRNIILNEEAPAFKNFVEQNDANLLRNVIQPTSENTAGDVADDKDNLKSIAICSSKGRSRRAAGGSNCAIFLNPNGDVNSLHTKEFIEEYKKADPEGKRKLADLAKNNIEKVEDRRG</sequence>
<gene>
    <name evidence="2" type="ORF">ODALV1_LOCUS1750</name>
</gene>
<reference evidence="2 3" key="1">
    <citation type="submission" date="2024-08" db="EMBL/GenBank/DDBJ databases">
        <authorList>
            <person name="Cucini C."/>
            <person name="Frati F."/>
        </authorList>
    </citation>
    <scope>NUCLEOTIDE SEQUENCE [LARGE SCALE GENOMIC DNA]</scope>
</reference>
<proteinExistence type="predicted"/>
<evidence type="ECO:0000313" key="2">
    <source>
        <dbReference type="EMBL" id="CAL8071512.1"/>
    </source>
</evidence>
<organism evidence="2 3">
    <name type="scientific">Orchesella dallaii</name>
    <dbReference type="NCBI Taxonomy" id="48710"/>
    <lineage>
        <taxon>Eukaryota</taxon>
        <taxon>Metazoa</taxon>
        <taxon>Ecdysozoa</taxon>
        <taxon>Arthropoda</taxon>
        <taxon>Hexapoda</taxon>
        <taxon>Collembola</taxon>
        <taxon>Entomobryomorpha</taxon>
        <taxon>Entomobryoidea</taxon>
        <taxon>Orchesellidae</taxon>
        <taxon>Orchesellinae</taxon>
        <taxon>Orchesella</taxon>
    </lineage>
</organism>
<feature type="signal peptide" evidence="1">
    <location>
        <begin position="1"/>
        <end position="21"/>
    </location>
</feature>
<accession>A0ABP1PMS2</accession>
<evidence type="ECO:0000313" key="3">
    <source>
        <dbReference type="Proteomes" id="UP001642540"/>
    </source>
</evidence>
<keyword evidence="1" id="KW-0732">Signal</keyword>
<keyword evidence="3" id="KW-1185">Reference proteome</keyword>
<protein>
    <submittedName>
        <fullName evidence="2">Uncharacterized protein</fullName>
    </submittedName>
</protein>
<comment type="caution">
    <text evidence="2">The sequence shown here is derived from an EMBL/GenBank/DDBJ whole genome shotgun (WGS) entry which is preliminary data.</text>
</comment>
<dbReference type="EMBL" id="CAXLJM020000006">
    <property type="protein sequence ID" value="CAL8071512.1"/>
    <property type="molecule type" value="Genomic_DNA"/>
</dbReference>
<dbReference type="Proteomes" id="UP001642540">
    <property type="component" value="Unassembled WGS sequence"/>
</dbReference>